<proteinExistence type="predicted"/>
<dbReference type="Gene3D" id="3.40.50.1820">
    <property type="entry name" value="alpha/beta hydrolase"/>
    <property type="match status" value="2"/>
</dbReference>
<dbReference type="EMBL" id="BSDO01000004">
    <property type="protein sequence ID" value="GLI23373.1"/>
    <property type="molecule type" value="Genomic_DNA"/>
</dbReference>
<dbReference type="InterPro" id="IPR029058">
    <property type="entry name" value="AB_hydrolase_fold"/>
</dbReference>
<organism evidence="2 4">
    <name type="scientific">Xanthobacter flavus</name>
    <dbReference type="NCBI Taxonomy" id="281"/>
    <lineage>
        <taxon>Bacteria</taxon>
        <taxon>Pseudomonadati</taxon>
        <taxon>Pseudomonadota</taxon>
        <taxon>Alphaproteobacteria</taxon>
        <taxon>Hyphomicrobiales</taxon>
        <taxon>Xanthobacteraceae</taxon>
        <taxon>Xanthobacter</taxon>
    </lineage>
</organism>
<accession>A0A9W6FMW7</accession>
<dbReference type="PANTHER" id="PTHR43689">
    <property type="entry name" value="HYDROLASE"/>
    <property type="match status" value="1"/>
</dbReference>
<evidence type="ECO:0000313" key="3">
    <source>
        <dbReference type="EMBL" id="MDR6334606.1"/>
    </source>
</evidence>
<evidence type="ECO:0000259" key="1">
    <source>
        <dbReference type="Pfam" id="PF12697"/>
    </source>
</evidence>
<feature type="domain" description="AB hydrolase-1" evidence="1">
    <location>
        <begin position="5"/>
        <end position="189"/>
    </location>
</feature>
<dbReference type="SUPFAM" id="SSF53474">
    <property type="entry name" value="alpha/beta-Hydrolases"/>
    <property type="match status" value="1"/>
</dbReference>
<dbReference type="InterPro" id="IPR000073">
    <property type="entry name" value="AB_hydrolase_1"/>
</dbReference>
<dbReference type="RefSeq" id="WP_281808230.1">
    <property type="nucleotide sequence ID" value="NZ_BSDO01000004.1"/>
</dbReference>
<reference evidence="2" key="1">
    <citation type="submission" date="2022-12" db="EMBL/GenBank/DDBJ databases">
        <title>Reference genome sequencing for broad-spectrum identification of bacterial and archaeal isolates by mass spectrometry.</title>
        <authorList>
            <person name="Sekiguchi Y."/>
            <person name="Tourlousse D.M."/>
        </authorList>
    </citation>
    <scope>NUCLEOTIDE SEQUENCE</scope>
    <source>
        <strain evidence="2">301</strain>
    </source>
</reference>
<dbReference type="GO" id="GO:0016787">
    <property type="term" value="F:hydrolase activity"/>
    <property type="evidence" value="ECO:0007669"/>
    <property type="project" value="UniProtKB-KW"/>
</dbReference>
<evidence type="ECO:0000313" key="2">
    <source>
        <dbReference type="EMBL" id="GLI23373.1"/>
    </source>
</evidence>
<dbReference type="PANTHER" id="PTHR43689:SF8">
    <property type="entry name" value="ALPHA_BETA-HYDROLASES SUPERFAMILY PROTEIN"/>
    <property type="match status" value="1"/>
</dbReference>
<evidence type="ECO:0000313" key="5">
    <source>
        <dbReference type="Proteomes" id="UP001245370"/>
    </source>
</evidence>
<dbReference type="EMBL" id="JAVDPY010000005">
    <property type="protein sequence ID" value="MDR6334606.1"/>
    <property type="molecule type" value="Genomic_DNA"/>
</dbReference>
<evidence type="ECO:0000313" key="4">
    <source>
        <dbReference type="Proteomes" id="UP001144397"/>
    </source>
</evidence>
<keyword evidence="2" id="KW-0378">Hydrolase</keyword>
<dbReference type="Pfam" id="PF12697">
    <property type="entry name" value="Abhydrolase_6"/>
    <property type="match status" value="1"/>
</dbReference>
<dbReference type="Proteomes" id="UP001144397">
    <property type="component" value="Unassembled WGS sequence"/>
</dbReference>
<name>A0A9W6FMW7_XANFL</name>
<dbReference type="GeneID" id="95763835"/>
<sequence length="199" mass="21245">MIETLFLPGATGDAAFWRPVAARAEWDGTFFSWPGLGRQPARADVTCIDDLVGLVAERMREPVAIVAQSMGGYIALKLALAFPHLVRTLVLCVTSGGVPVADLGGEDWRPDYFGAFPDAARWIADPVEDLSDRLSTVRAPTLLLWGDADPISPVAVGERLARLLPASRLCIVPGAGHDLAQTHAAAAADEIRRHLIATS</sequence>
<dbReference type="Proteomes" id="UP001245370">
    <property type="component" value="Unassembled WGS sequence"/>
</dbReference>
<keyword evidence="5" id="KW-1185">Reference proteome</keyword>
<protein>
    <submittedName>
        <fullName evidence="2">Alpha/beta hydrolase</fullName>
    </submittedName>
    <submittedName>
        <fullName evidence="3">Pimeloyl-ACP methyl ester carboxylesterase</fullName>
    </submittedName>
</protein>
<reference evidence="3 5" key="2">
    <citation type="submission" date="2023-07" db="EMBL/GenBank/DDBJ databases">
        <title>Genomic Encyclopedia of Type Strains, Phase IV (KMG-IV): sequencing the most valuable type-strain genomes for metagenomic binning, comparative biology and taxonomic classification.</title>
        <authorList>
            <person name="Goeker M."/>
        </authorList>
    </citation>
    <scope>NUCLEOTIDE SEQUENCE [LARGE SCALE GENOMIC DNA]</scope>
    <source>
        <strain evidence="3 5">DSM 338</strain>
    </source>
</reference>
<gene>
    <name evidence="2" type="primary">bioH</name>
    <name evidence="3" type="ORF">GGQ86_003088</name>
    <name evidence="2" type="ORF">XFLAVUS301_30470</name>
</gene>
<comment type="caution">
    <text evidence="2">The sequence shown here is derived from an EMBL/GenBank/DDBJ whole genome shotgun (WGS) entry which is preliminary data.</text>
</comment>
<dbReference type="AlphaFoldDB" id="A0A9W6FMW7"/>